<dbReference type="InterPro" id="IPR021131">
    <property type="entry name" value="Ribosomal_uL15/eL18"/>
</dbReference>
<dbReference type="GO" id="GO:0003723">
    <property type="term" value="F:RNA binding"/>
    <property type="evidence" value="ECO:0007669"/>
    <property type="project" value="TreeGrafter"/>
</dbReference>
<dbReference type="HAMAP" id="MF_00329">
    <property type="entry name" value="Ribosomal_eL18"/>
    <property type="match status" value="1"/>
</dbReference>
<name>A0A133VGK3_9EURY</name>
<dbReference type="GO" id="GO:0022625">
    <property type="term" value="C:cytosolic large ribosomal subunit"/>
    <property type="evidence" value="ECO:0007669"/>
    <property type="project" value="TreeGrafter"/>
</dbReference>
<dbReference type="InterPro" id="IPR022947">
    <property type="entry name" value="Ribosomal_eL18_arc"/>
</dbReference>
<evidence type="ECO:0000256" key="2">
    <source>
        <dbReference type="ARBA" id="ARBA00022980"/>
    </source>
</evidence>
<dbReference type="PATRIC" id="fig|1698279.3.peg.498"/>
<dbReference type="AlphaFoldDB" id="A0A133VGK3"/>
<reference evidence="6 7" key="1">
    <citation type="journal article" date="2016" name="Sci. Rep.">
        <title>Metabolic traits of an uncultured archaeal lineage -MSBL1- from brine pools of the Red Sea.</title>
        <authorList>
            <person name="Mwirichia R."/>
            <person name="Alam I."/>
            <person name="Rashid M."/>
            <person name="Vinu M."/>
            <person name="Ba-Alawi W."/>
            <person name="Anthony Kamau A."/>
            <person name="Kamanda Ngugi D."/>
            <person name="Goker M."/>
            <person name="Klenk H.P."/>
            <person name="Bajic V."/>
            <person name="Stingl U."/>
        </authorList>
    </citation>
    <scope>NUCLEOTIDE SEQUENCE [LARGE SCALE GENOMIC DNA]</scope>
    <source>
        <strain evidence="6">SCGC-AAA382A13</strain>
    </source>
</reference>
<dbReference type="InterPro" id="IPR000039">
    <property type="entry name" value="Ribosomal_eL18"/>
</dbReference>
<keyword evidence="2 4" id="KW-0689">Ribosomal protein</keyword>
<accession>A0A133VGK3</accession>
<dbReference type="Proteomes" id="UP000070311">
    <property type="component" value="Unassembled WGS sequence"/>
</dbReference>
<feature type="domain" description="Large ribosomal subunit protein uL15/eL18" evidence="5">
    <location>
        <begin position="3"/>
        <end position="120"/>
    </location>
</feature>
<dbReference type="GO" id="GO:0006412">
    <property type="term" value="P:translation"/>
    <property type="evidence" value="ECO:0007669"/>
    <property type="project" value="UniProtKB-UniRule"/>
</dbReference>
<proteinExistence type="inferred from homology"/>
<protein>
    <recommendedName>
        <fullName evidence="4">Large ribosomal subunit protein eL18</fullName>
    </recommendedName>
</protein>
<keyword evidence="7" id="KW-1185">Reference proteome</keyword>
<evidence type="ECO:0000313" key="6">
    <source>
        <dbReference type="EMBL" id="KXB05572.1"/>
    </source>
</evidence>
<dbReference type="InterPro" id="IPR036227">
    <property type="entry name" value="Ribosomal_uL15/eL18_sf"/>
</dbReference>
<dbReference type="PROSITE" id="PS00475">
    <property type="entry name" value="RIBOSOMAL_L15"/>
    <property type="match status" value="1"/>
</dbReference>
<evidence type="ECO:0000313" key="7">
    <source>
        <dbReference type="Proteomes" id="UP000070311"/>
    </source>
</evidence>
<dbReference type="InterPro" id="IPR001196">
    <property type="entry name" value="Ribosomal_uL15_CS"/>
</dbReference>
<comment type="caution">
    <text evidence="6">The sequence shown here is derived from an EMBL/GenBank/DDBJ whole genome shotgun (WGS) entry which is preliminary data.</text>
</comment>
<comment type="similarity">
    <text evidence="1 4">Belongs to the eukaryotic ribosomal protein eL18 family.</text>
</comment>
<dbReference type="PANTHER" id="PTHR10934:SF2">
    <property type="entry name" value="LARGE RIBOSOMAL SUBUNIT PROTEIN EL18"/>
    <property type="match status" value="1"/>
</dbReference>
<organism evidence="6 7">
    <name type="scientific">candidate division MSBL1 archaeon SCGC-AAA382A13</name>
    <dbReference type="NCBI Taxonomy" id="1698279"/>
    <lineage>
        <taxon>Archaea</taxon>
        <taxon>Methanobacteriati</taxon>
        <taxon>Methanobacteriota</taxon>
        <taxon>candidate division MSBL1</taxon>
    </lineage>
</organism>
<dbReference type="Gene3D" id="3.100.10.10">
    <property type="match status" value="1"/>
</dbReference>
<evidence type="ECO:0000256" key="3">
    <source>
        <dbReference type="ARBA" id="ARBA00023274"/>
    </source>
</evidence>
<dbReference type="GO" id="GO:0003735">
    <property type="term" value="F:structural constituent of ribosome"/>
    <property type="evidence" value="ECO:0007669"/>
    <property type="project" value="InterPro"/>
</dbReference>
<evidence type="ECO:0000256" key="4">
    <source>
        <dbReference type="HAMAP-Rule" id="MF_00329"/>
    </source>
</evidence>
<gene>
    <name evidence="4" type="primary">rpl18e</name>
    <name evidence="6" type="ORF">AKJ50_00610</name>
</gene>
<evidence type="ECO:0000259" key="5">
    <source>
        <dbReference type="Pfam" id="PF17135"/>
    </source>
</evidence>
<keyword evidence="3 4" id="KW-0687">Ribonucleoprotein</keyword>
<dbReference type="Pfam" id="PF17135">
    <property type="entry name" value="Ribosomal_L18"/>
    <property type="match status" value="1"/>
</dbReference>
<sequence>MSKKKRSTNPILRGLIRKLRKKGKEFNADVWLDLAEKLNKSNRSRAEVNVSQLDRHTKEDETIVVPGKVLGSGKLNHSISVAAFSFSTRARRRIRDAGGEILTLEELVSKNPEGNKIRIME</sequence>
<evidence type="ECO:0000256" key="1">
    <source>
        <dbReference type="ARBA" id="ARBA00006815"/>
    </source>
</evidence>
<dbReference type="SUPFAM" id="SSF52080">
    <property type="entry name" value="Ribosomal proteins L15p and L18e"/>
    <property type="match status" value="1"/>
</dbReference>
<dbReference type="PANTHER" id="PTHR10934">
    <property type="entry name" value="60S RIBOSOMAL PROTEIN L18"/>
    <property type="match status" value="1"/>
</dbReference>
<dbReference type="NCBIfam" id="NF003079">
    <property type="entry name" value="PRK04005.1"/>
    <property type="match status" value="1"/>
</dbReference>
<dbReference type="EMBL" id="LHYD01000006">
    <property type="protein sequence ID" value="KXB05572.1"/>
    <property type="molecule type" value="Genomic_DNA"/>
</dbReference>